<evidence type="ECO:0008006" key="3">
    <source>
        <dbReference type="Google" id="ProtNLM"/>
    </source>
</evidence>
<sequence>MQLLINKSLTEQIPIEMIYLSEKNQFTQRKIVVKQLDGEYIRAYCFLRRQTRVFKRKNVLSIMPVRHEIVRSS</sequence>
<accession>A0ABZ2CDH3</accession>
<reference evidence="1 2" key="1">
    <citation type="submission" date="2023-10" db="EMBL/GenBank/DDBJ databases">
        <title>Niallia locisalis sp.nov. isolated from a salt pond sample.</title>
        <authorList>
            <person name="Li X.-J."/>
            <person name="Dong L."/>
        </authorList>
    </citation>
    <scope>NUCLEOTIDE SEQUENCE [LARGE SCALE GENOMIC DNA]</scope>
    <source>
        <strain evidence="1 2">DSM 29761</strain>
    </source>
</reference>
<keyword evidence="2" id="KW-1185">Reference proteome</keyword>
<protein>
    <recommendedName>
        <fullName evidence="3">WYL domain-containing protein</fullName>
    </recommendedName>
</protein>
<dbReference type="Proteomes" id="UP001357223">
    <property type="component" value="Chromosome"/>
</dbReference>
<proteinExistence type="predicted"/>
<dbReference type="RefSeq" id="WP_338449007.1">
    <property type="nucleotide sequence ID" value="NZ_CP137640.1"/>
</dbReference>
<gene>
    <name evidence="1" type="ORF">R4Z09_22755</name>
</gene>
<name>A0ABZ2CDH3_9BACI</name>
<evidence type="ECO:0000313" key="1">
    <source>
        <dbReference type="EMBL" id="WVX80077.1"/>
    </source>
</evidence>
<evidence type="ECO:0000313" key="2">
    <source>
        <dbReference type="Proteomes" id="UP001357223"/>
    </source>
</evidence>
<organism evidence="1 2">
    <name type="scientific">Niallia oryzisoli</name>
    <dbReference type="NCBI Taxonomy" id="1737571"/>
    <lineage>
        <taxon>Bacteria</taxon>
        <taxon>Bacillati</taxon>
        <taxon>Bacillota</taxon>
        <taxon>Bacilli</taxon>
        <taxon>Bacillales</taxon>
        <taxon>Bacillaceae</taxon>
        <taxon>Niallia</taxon>
    </lineage>
</organism>
<dbReference type="EMBL" id="CP137640">
    <property type="protein sequence ID" value="WVX80077.1"/>
    <property type="molecule type" value="Genomic_DNA"/>
</dbReference>